<evidence type="ECO:0000313" key="8">
    <source>
        <dbReference type="EMBL" id="THF78160.1"/>
    </source>
</evidence>
<evidence type="ECO:0000256" key="6">
    <source>
        <dbReference type="ARBA" id="ARBA00022989"/>
    </source>
</evidence>
<evidence type="ECO:0000256" key="7">
    <source>
        <dbReference type="ARBA" id="ARBA00023136"/>
    </source>
</evidence>
<evidence type="ECO:0000256" key="1">
    <source>
        <dbReference type="ARBA" id="ARBA00004141"/>
    </source>
</evidence>
<name>A0A4S4BSZ5_9BACI</name>
<keyword evidence="6" id="KW-1133">Transmembrane helix</keyword>
<dbReference type="EMBL" id="SSNT01000012">
    <property type="protein sequence ID" value="THF78160.1"/>
    <property type="molecule type" value="Genomic_DNA"/>
</dbReference>
<dbReference type="InterPro" id="IPR004761">
    <property type="entry name" value="Spore_GerAB"/>
</dbReference>
<organism evidence="8 9">
    <name type="scientific">Metabacillus sediminilitoris</name>
    <dbReference type="NCBI Taxonomy" id="2567941"/>
    <lineage>
        <taxon>Bacteria</taxon>
        <taxon>Bacillati</taxon>
        <taxon>Bacillota</taxon>
        <taxon>Bacilli</taxon>
        <taxon>Bacillales</taxon>
        <taxon>Bacillaceae</taxon>
        <taxon>Metabacillus</taxon>
    </lineage>
</organism>
<dbReference type="RefSeq" id="WP_136355815.1">
    <property type="nucleotide sequence ID" value="NZ_CP046266.1"/>
</dbReference>
<dbReference type="Pfam" id="PF03845">
    <property type="entry name" value="Spore_permease"/>
    <property type="match status" value="1"/>
</dbReference>
<dbReference type="PANTHER" id="PTHR34975:SF2">
    <property type="entry name" value="SPORE GERMINATION PROTEIN A2"/>
    <property type="match status" value="1"/>
</dbReference>
<evidence type="ECO:0000256" key="3">
    <source>
        <dbReference type="ARBA" id="ARBA00022448"/>
    </source>
</evidence>
<dbReference type="GO" id="GO:0016020">
    <property type="term" value="C:membrane"/>
    <property type="evidence" value="ECO:0007669"/>
    <property type="project" value="UniProtKB-SubCell"/>
</dbReference>
<evidence type="ECO:0000313" key="9">
    <source>
        <dbReference type="Proteomes" id="UP000310334"/>
    </source>
</evidence>
<keyword evidence="9" id="KW-1185">Reference proteome</keyword>
<comment type="subcellular location">
    <subcellularLocation>
        <location evidence="1">Membrane</location>
        <topology evidence="1">Multi-pass membrane protein</topology>
    </subcellularLocation>
</comment>
<dbReference type="Proteomes" id="UP000310334">
    <property type="component" value="Unassembled WGS sequence"/>
</dbReference>
<keyword evidence="5" id="KW-0812">Transmembrane</keyword>
<reference evidence="8 9" key="1">
    <citation type="submission" date="2019-04" db="EMBL/GenBank/DDBJ databases">
        <title>Bacillus sediminilitoris sp. nov., isolated from a tidal flat sediment on the East China Sea.</title>
        <authorList>
            <person name="Wei Y."/>
            <person name="Mao H."/>
            <person name="Fang J."/>
        </authorList>
    </citation>
    <scope>NUCLEOTIDE SEQUENCE [LARGE SCALE GENOMIC DNA]</scope>
    <source>
        <strain evidence="8 9">DSL-17</strain>
    </source>
</reference>
<keyword evidence="7" id="KW-0472">Membrane</keyword>
<evidence type="ECO:0000256" key="5">
    <source>
        <dbReference type="ARBA" id="ARBA00022692"/>
    </source>
</evidence>
<accession>A0A4S4BSZ5</accession>
<protein>
    <submittedName>
        <fullName evidence="8">Spore gernimation protein KB</fullName>
    </submittedName>
</protein>
<keyword evidence="3" id="KW-0813">Transport</keyword>
<dbReference type="NCBIfam" id="TIGR00912">
    <property type="entry name" value="2A0309"/>
    <property type="match status" value="1"/>
</dbReference>
<dbReference type="AlphaFoldDB" id="A0A4S4BSZ5"/>
<dbReference type="GO" id="GO:0009847">
    <property type="term" value="P:spore germination"/>
    <property type="evidence" value="ECO:0007669"/>
    <property type="project" value="InterPro"/>
</dbReference>
<gene>
    <name evidence="8" type="ORF">E6W99_16520</name>
</gene>
<sequence length="364" mass="40469">MKIEKISGLQLFYIMVGYELGTAIILGGGGEAKQDTWLVLVLGMLCSLIVMGVFIKLSTYYPDDTLIQMIPKIIGKYLSYPIIILYIGHFTYSAARACRELGDLILATILTETPIFVVIGSFMLLIVYCLCGGIESFGRMSEMVFPIYLFSLAVIWILLLSVEDFTTRNLTPVLGNGVKPVLNEVFPNRINFPFGETIIITMFFPFLSNKLNISKIGMLVVLVGGILLTINSIMLISTIGPEIYSGNYFQLLTATQMVSIADFLERFDAVVILMMVAGVFFKAGGWTFGAALAVSQLFKVKEMKPVLVALSTIIVPISLLSANNYIEHIEIGFDFFVPYVHTFLQIFIPILLFCIAFIRNKKLS</sequence>
<proteinExistence type="inferred from homology"/>
<evidence type="ECO:0000256" key="2">
    <source>
        <dbReference type="ARBA" id="ARBA00007998"/>
    </source>
</evidence>
<comment type="similarity">
    <text evidence="2">Belongs to the amino acid-polyamine-organocation (APC) superfamily. Spore germination protein (SGP) (TC 2.A.3.9) family.</text>
</comment>
<dbReference type="PANTHER" id="PTHR34975">
    <property type="entry name" value="SPORE GERMINATION PROTEIN A2"/>
    <property type="match status" value="1"/>
</dbReference>
<dbReference type="OrthoDB" id="1891864at2"/>
<comment type="caution">
    <text evidence="8">The sequence shown here is derived from an EMBL/GenBank/DDBJ whole genome shotgun (WGS) entry which is preliminary data.</text>
</comment>
<keyword evidence="4" id="KW-0309">Germination</keyword>
<evidence type="ECO:0000256" key="4">
    <source>
        <dbReference type="ARBA" id="ARBA00022544"/>
    </source>
</evidence>